<dbReference type="EMBL" id="OIVN01006270">
    <property type="protein sequence ID" value="SPD29377.1"/>
    <property type="molecule type" value="Genomic_DNA"/>
</dbReference>
<dbReference type="InterPro" id="IPR043502">
    <property type="entry name" value="DNA/RNA_pol_sf"/>
</dbReference>
<evidence type="ECO:0000259" key="2">
    <source>
        <dbReference type="Pfam" id="PF13456"/>
    </source>
</evidence>
<proteinExistence type="predicted"/>
<sequence length="888" mass="102123">MMATVSWILEFEGAVVTHLPRLSSDHCLLLLDIPPTSAVTKRKKVYRFEALWVKDDQCKGVIEQAWGSEVQDGSPMFRVFEKLKHCRVSLIAWSSLKFGNFAAQIKRKREQLQRLVIDNPPGHSKNIMELQDDINLLLEKEEVFWRQRSRVSWLREELAIAYFKNIFTSTQPTNETINMCLRGMDQKVTDAMNRELLSEYTAEEVHQALKQMYPTKAPGPDGMSAIFYQSYWEIVDPEVIQAILSILHSGYMLHTQSAFVPDRLITDNVLVAFEVLHSMSLKAKGKKGQMALKLDMSKAYDRVEWVFIEAVMRRLGFAEEWIHLIMMCLSTVSYSVLLNGVQCGQFNASRGIRQGDSLSPYLFLICVEGLSPLLQRADMERKIKGKAHGRSAHWLKWDKLCHSKESGGLGFRDLRTFNLALLAKQGWRILQQPQSLVARVFKAKYFHSLGLWTLILGIVRHMLGEVLQWPVRCYSLGMRWHIGNGRSVRIWHDPWLPLKESSMVRSVPQILDPEDTVSTLIFDDNNMWNVEKVREVFSEWEANAIVSIPLPPHKRRDRLFWDDTKSGLFSVKSAYHLQLRHYAAARTGECSEVRRDRKLWKFLWALSIPPKVKSFLWRACNAILPTNAMLHRRHMRKDDCCPCCCYDFESVEHALWSCPVANDVWAESKLKVLKWDRCVYSFCDLINNAQSRLDPEDMELFCCVAYFVWMQRNRLVHDACSCNPKDSAILTPELPKVWSPPDGNVYKVNWEVVVDSSHLHWWVGILIRDAEGVVLAASCEKLNLGRDIVPWIAGAIATLNFAFDVGFFDIVFEGPQSPFINQLLCRPGGSTIQDMWVMDIWDLMQKFRTCVLAAVHKDCNKGAKLLAQLGAKSGFPNVWLGRFSTRNS</sequence>
<dbReference type="InterPro" id="IPR000477">
    <property type="entry name" value="RT_dom"/>
</dbReference>
<dbReference type="InterPro" id="IPR052343">
    <property type="entry name" value="Retrotransposon-Effector_Assoc"/>
</dbReference>
<dbReference type="AlphaFoldDB" id="A0A2N9IVJ2"/>
<dbReference type="Pfam" id="PF00078">
    <property type="entry name" value="RVT_1"/>
    <property type="match status" value="1"/>
</dbReference>
<reference evidence="4" key="1">
    <citation type="submission" date="2018-02" db="EMBL/GenBank/DDBJ databases">
        <authorList>
            <person name="Cohen D.B."/>
            <person name="Kent A.D."/>
        </authorList>
    </citation>
    <scope>NUCLEOTIDE SEQUENCE</scope>
</reference>
<dbReference type="Pfam" id="PF13966">
    <property type="entry name" value="zf-RVT"/>
    <property type="match status" value="1"/>
</dbReference>
<evidence type="ECO:0000259" key="3">
    <source>
        <dbReference type="Pfam" id="PF13966"/>
    </source>
</evidence>
<feature type="domain" description="RNase H type-1" evidence="2">
    <location>
        <begin position="763"/>
        <end position="868"/>
    </location>
</feature>
<dbReference type="InterPro" id="IPR002156">
    <property type="entry name" value="RNaseH_domain"/>
</dbReference>
<feature type="domain" description="Reverse transcriptase" evidence="1">
    <location>
        <begin position="251"/>
        <end position="375"/>
    </location>
</feature>
<name>A0A2N9IVJ2_FAGSY</name>
<dbReference type="GO" id="GO:0004523">
    <property type="term" value="F:RNA-DNA hybrid ribonuclease activity"/>
    <property type="evidence" value="ECO:0007669"/>
    <property type="project" value="InterPro"/>
</dbReference>
<dbReference type="SUPFAM" id="SSF56672">
    <property type="entry name" value="DNA/RNA polymerases"/>
    <property type="match status" value="1"/>
</dbReference>
<dbReference type="Pfam" id="PF13456">
    <property type="entry name" value="RVT_3"/>
    <property type="match status" value="1"/>
</dbReference>
<dbReference type="InterPro" id="IPR026960">
    <property type="entry name" value="RVT-Znf"/>
</dbReference>
<evidence type="ECO:0000313" key="4">
    <source>
        <dbReference type="EMBL" id="SPD29377.1"/>
    </source>
</evidence>
<protein>
    <recommendedName>
        <fullName evidence="5">Reverse transcriptase domain-containing protein</fullName>
    </recommendedName>
</protein>
<gene>
    <name evidence="4" type="ORF">FSB_LOCUS57259</name>
</gene>
<evidence type="ECO:0000259" key="1">
    <source>
        <dbReference type="Pfam" id="PF00078"/>
    </source>
</evidence>
<dbReference type="GO" id="GO:0003676">
    <property type="term" value="F:nucleic acid binding"/>
    <property type="evidence" value="ECO:0007669"/>
    <property type="project" value="InterPro"/>
</dbReference>
<feature type="domain" description="Reverse transcriptase zinc-binding" evidence="3">
    <location>
        <begin position="569"/>
        <end position="665"/>
    </location>
</feature>
<accession>A0A2N9IVJ2</accession>
<dbReference type="PANTHER" id="PTHR46890:SF48">
    <property type="entry name" value="RNA-DIRECTED DNA POLYMERASE"/>
    <property type="match status" value="1"/>
</dbReference>
<organism evidence="4">
    <name type="scientific">Fagus sylvatica</name>
    <name type="common">Beechnut</name>
    <dbReference type="NCBI Taxonomy" id="28930"/>
    <lineage>
        <taxon>Eukaryota</taxon>
        <taxon>Viridiplantae</taxon>
        <taxon>Streptophyta</taxon>
        <taxon>Embryophyta</taxon>
        <taxon>Tracheophyta</taxon>
        <taxon>Spermatophyta</taxon>
        <taxon>Magnoliopsida</taxon>
        <taxon>eudicotyledons</taxon>
        <taxon>Gunneridae</taxon>
        <taxon>Pentapetalae</taxon>
        <taxon>rosids</taxon>
        <taxon>fabids</taxon>
        <taxon>Fagales</taxon>
        <taxon>Fagaceae</taxon>
        <taxon>Fagus</taxon>
    </lineage>
</organism>
<dbReference type="PANTHER" id="PTHR46890">
    <property type="entry name" value="NON-LTR RETROLELEMENT REVERSE TRANSCRIPTASE-LIKE PROTEIN-RELATED"/>
    <property type="match status" value="1"/>
</dbReference>
<evidence type="ECO:0008006" key="5">
    <source>
        <dbReference type="Google" id="ProtNLM"/>
    </source>
</evidence>